<keyword evidence="1" id="KW-1133">Transmembrane helix</keyword>
<dbReference type="Proteomes" id="UP000401081">
    <property type="component" value="Unassembled WGS sequence"/>
</dbReference>
<reference evidence="2 3" key="1">
    <citation type="submission" date="2019-03" db="EMBL/GenBank/DDBJ databases">
        <authorList>
            <consortium name="Pathogen Informatics"/>
        </authorList>
    </citation>
    <scope>NUCLEOTIDE SEQUENCE [LARGE SCALE GENOMIC DNA]</scope>
    <source>
        <strain evidence="2 3">NCTC12993</strain>
    </source>
</reference>
<keyword evidence="1" id="KW-0472">Membrane</keyword>
<feature type="transmembrane region" description="Helical" evidence="1">
    <location>
        <begin position="39"/>
        <end position="61"/>
    </location>
</feature>
<dbReference type="EMBL" id="CAADJD010000034">
    <property type="protein sequence ID" value="VFS90958.1"/>
    <property type="molecule type" value="Genomic_DNA"/>
</dbReference>
<name>A0A485D1R3_KLUCR</name>
<feature type="transmembrane region" description="Helical" evidence="1">
    <location>
        <begin position="7"/>
        <end position="27"/>
    </location>
</feature>
<evidence type="ECO:0000313" key="3">
    <source>
        <dbReference type="Proteomes" id="UP000401081"/>
    </source>
</evidence>
<organism evidence="2 3">
    <name type="scientific">Kluyvera cryocrescens</name>
    <name type="common">Kluyvera citrophila</name>
    <dbReference type="NCBI Taxonomy" id="580"/>
    <lineage>
        <taxon>Bacteria</taxon>
        <taxon>Pseudomonadati</taxon>
        <taxon>Pseudomonadota</taxon>
        <taxon>Gammaproteobacteria</taxon>
        <taxon>Enterobacterales</taxon>
        <taxon>Enterobacteriaceae</taxon>
        <taxon>Kluyvera</taxon>
    </lineage>
</organism>
<protein>
    <submittedName>
        <fullName evidence="2">Uncharacterized protein</fullName>
    </submittedName>
</protein>
<keyword evidence="1" id="KW-0812">Transmembrane</keyword>
<evidence type="ECO:0000313" key="2">
    <source>
        <dbReference type="EMBL" id="VFS90958.1"/>
    </source>
</evidence>
<dbReference type="AlphaFoldDB" id="A0A485D1R3"/>
<gene>
    <name evidence="2" type="ORF">NCTC12993_07549</name>
</gene>
<keyword evidence="3" id="KW-1185">Reference proteome</keyword>
<sequence length="67" mass="7230">MNLLRSITTIASSSVISQLIGALSIWFISHKYGMAEVGIYSLIYSIVLVGAQVCTFASQLLHSTPAR</sequence>
<accession>A0A485D1R3</accession>
<evidence type="ECO:0000256" key="1">
    <source>
        <dbReference type="SAM" id="Phobius"/>
    </source>
</evidence>
<proteinExistence type="predicted"/>